<dbReference type="EMBL" id="JACCBY010000001">
    <property type="protein sequence ID" value="NYD88921.1"/>
    <property type="molecule type" value="Genomic_DNA"/>
</dbReference>
<evidence type="ECO:0000313" key="1">
    <source>
        <dbReference type="EMBL" id="NYD88921.1"/>
    </source>
</evidence>
<reference evidence="1 2" key="1">
    <citation type="submission" date="2020-08" db="EMBL/GenBank/DDBJ databases">
        <title>The Agave Microbiome: Exploring the role of microbial communities in plant adaptations to desert environments.</title>
        <authorList>
            <person name="Partida-Martinez L.P."/>
        </authorList>
    </citation>
    <scope>NUCLEOTIDE SEQUENCE [LARGE SCALE GENOMIC DNA]</scope>
    <source>
        <strain evidence="1 2">AS2.3</strain>
    </source>
</reference>
<sequence>MQSHLSKASGSRHSRVSHFATLAVVLTPVWLSLAAATGLI</sequence>
<comment type="caution">
    <text evidence="1">The sequence shown here is derived from an EMBL/GenBank/DDBJ whole genome shotgun (WGS) entry which is preliminary data.</text>
</comment>
<keyword evidence="2" id="KW-1185">Reference proteome</keyword>
<dbReference type="AlphaFoldDB" id="A0A7Y9FMN3"/>
<dbReference type="Proteomes" id="UP000517753">
    <property type="component" value="Unassembled WGS sequence"/>
</dbReference>
<proteinExistence type="predicted"/>
<accession>A0A7Y9FMN3</accession>
<evidence type="ECO:0000313" key="2">
    <source>
        <dbReference type="Proteomes" id="UP000517753"/>
    </source>
</evidence>
<gene>
    <name evidence="1" type="ORF">HD841_000690</name>
</gene>
<name>A0A7Y9FMN3_9SPHN</name>
<protein>
    <submittedName>
        <fullName evidence="1">Uncharacterized protein</fullName>
    </submittedName>
</protein>
<organism evidence="1 2">
    <name type="scientific">Sphingomonas melonis</name>
    <dbReference type="NCBI Taxonomy" id="152682"/>
    <lineage>
        <taxon>Bacteria</taxon>
        <taxon>Pseudomonadati</taxon>
        <taxon>Pseudomonadota</taxon>
        <taxon>Alphaproteobacteria</taxon>
        <taxon>Sphingomonadales</taxon>
        <taxon>Sphingomonadaceae</taxon>
        <taxon>Sphingomonas</taxon>
    </lineage>
</organism>